<keyword evidence="1" id="KW-1133">Transmembrane helix</keyword>
<dbReference type="AlphaFoldDB" id="A0A101UXZ6"/>
<keyword evidence="1" id="KW-0812">Transmembrane</keyword>
<name>A0A101UXZ6_9ACTN</name>
<comment type="caution">
    <text evidence="2">The sequence shown here is derived from an EMBL/GenBank/DDBJ whole genome shotgun (WGS) entry which is preliminary data.</text>
</comment>
<dbReference type="RefSeq" id="WP_079085112.1">
    <property type="nucleotide sequence ID" value="NZ_KQ949088.1"/>
</dbReference>
<dbReference type="EMBL" id="LMXB01000057">
    <property type="protein sequence ID" value="KUO18886.1"/>
    <property type="molecule type" value="Genomic_DNA"/>
</dbReference>
<sequence length="149" mass="16308">MTGLSEGPDAGVGGRVALDADQVKHLEFIQGVITRLGTNSFLVKGWALTLSAGLLALSASQLSWQLAAVGVVPLLCFWYLDGFFLRQERLFRHLYDDVRRPGSQVETLSMNVGPYLDRTPWARITFSQTLALFYGPLLGAEIAILVIAL</sequence>
<feature type="transmembrane region" description="Helical" evidence="1">
    <location>
        <begin position="130"/>
        <end position="148"/>
    </location>
</feature>
<evidence type="ECO:0000256" key="1">
    <source>
        <dbReference type="SAM" id="Phobius"/>
    </source>
</evidence>
<reference evidence="2 3" key="1">
    <citation type="submission" date="2015-10" db="EMBL/GenBank/DDBJ databases">
        <title>Draft genome sequence of Streptomyces sp. RV15, isolated from a marine sponge.</title>
        <authorList>
            <person name="Ruckert C."/>
            <person name="Abdelmohsen U.R."/>
            <person name="Winkler A."/>
            <person name="Hentschel U."/>
            <person name="Kalinowski J."/>
            <person name="Kampfer P."/>
            <person name="Glaeser S."/>
        </authorList>
    </citation>
    <scope>NUCLEOTIDE SEQUENCE [LARGE SCALE GENOMIC DNA]</scope>
    <source>
        <strain evidence="2 3">RV15</strain>
    </source>
</reference>
<accession>A0A101UXZ6</accession>
<keyword evidence="3" id="KW-1185">Reference proteome</keyword>
<keyword evidence="1" id="KW-0472">Membrane</keyword>
<proteinExistence type="predicted"/>
<gene>
    <name evidence="2" type="ORF">AQJ91_22005</name>
</gene>
<evidence type="ECO:0000313" key="3">
    <source>
        <dbReference type="Proteomes" id="UP000053260"/>
    </source>
</evidence>
<dbReference type="OrthoDB" id="573709at2"/>
<dbReference type="STRING" id="909626.AQJ91_22005"/>
<evidence type="ECO:0000313" key="2">
    <source>
        <dbReference type="EMBL" id="KUO18886.1"/>
    </source>
</evidence>
<protein>
    <submittedName>
        <fullName evidence="2">Uncharacterized protein</fullName>
    </submittedName>
</protein>
<feature type="transmembrane region" description="Helical" evidence="1">
    <location>
        <begin position="66"/>
        <end position="85"/>
    </location>
</feature>
<dbReference type="Proteomes" id="UP000053260">
    <property type="component" value="Unassembled WGS sequence"/>
</dbReference>
<organism evidence="2 3">
    <name type="scientific">Streptomyces dysideae</name>
    <dbReference type="NCBI Taxonomy" id="909626"/>
    <lineage>
        <taxon>Bacteria</taxon>
        <taxon>Bacillati</taxon>
        <taxon>Actinomycetota</taxon>
        <taxon>Actinomycetes</taxon>
        <taxon>Kitasatosporales</taxon>
        <taxon>Streptomycetaceae</taxon>
        <taxon>Streptomyces</taxon>
    </lineage>
</organism>